<dbReference type="SUPFAM" id="SSF50370">
    <property type="entry name" value="Ricin B-like lectins"/>
    <property type="match status" value="1"/>
</dbReference>
<comment type="catalytic activity">
    <reaction evidence="4">
        <text>Hydrolysis of terminal, non-reducing alpha-D-galactose residues in alpha-D-galactosides, including galactose oligosaccharides, galactomannans and galactolipids.</text>
        <dbReference type="EC" id="3.2.1.22"/>
    </reaction>
</comment>
<feature type="chain" id="PRO_5042206517" description="Alpha-galactosidase" evidence="5">
    <location>
        <begin position="23"/>
        <end position="850"/>
    </location>
</feature>
<gene>
    <name evidence="7" type="ORF">Nepgr_003392</name>
</gene>
<dbReference type="InterPro" id="IPR017853">
    <property type="entry name" value="GH"/>
</dbReference>
<keyword evidence="5" id="KW-0732">Signal</keyword>
<dbReference type="Gene3D" id="3.20.20.70">
    <property type="entry name" value="Aldolase class I"/>
    <property type="match status" value="1"/>
</dbReference>
<dbReference type="Pfam" id="PF16499">
    <property type="entry name" value="Melibiase_2"/>
    <property type="match status" value="1"/>
</dbReference>
<dbReference type="EMBL" id="BSYO01000003">
    <property type="protein sequence ID" value="GMH01553.1"/>
    <property type="molecule type" value="Genomic_DNA"/>
</dbReference>
<evidence type="ECO:0000256" key="1">
    <source>
        <dbReference type="ARBA" id="ARBA00009743"/>
    </source>
</evidence>
<keyword evidence="3 4" id="KW-0326">Glycosidase</keyword>
<proteinExistence type="inferred from homology"/>
<evidence type="ECO:0000313" key="8">
    <source>
        <dbReference type="Proteomes" id="UP001279734"/>
    </source>
</evidence>
<evidence type="ECO:0000256" key="2">
    <source>
        <dbReference type="ARBA" id="ARBA00022801"/>
    </source>
</evidence>
<keyword evidence="2 4" id="KW-0378">Hydrolase</keyword>
<comment type="similarity">
    <text evidence="1 4">Belongs to the glycosyl hydrolase 27 family.</text>
</comment>
<dbReference type="SUPFAM" id="SSF82649">
    <property type="entry name" value="SufE/NifU"/>
    <property type="match status" value="1"/>
</dbReference>
<evidence type="ECO:0000256" key="3">
    <source>
        <dbReference type="ARBA" id="ARBA00023295"/>
    </source>
</evidence>
<dbReference type="GO" id="GO:0004557">
    <property type="term" value="F:alpha-galactosidase activity"/>
    <property type="evidence" value="ECO:0007669"/>
    <property type="project" value="UniProtKB-EC"/>
</dbReference>
<dbReference type="Proteomes" id="UP001279734">
    <property type="component" value="Unassembled WGS sequence"/>
</dbReference>
<name>A0AAD3RZE9_NEPGR</name>
<dbReference type="InterPro" id="IPR003808">
    <property type="entry name" value="Fe-S_metab-assoc_dom"/>
</dbReference>
<dbReference type="AlphaFoldDB" id="A0AAD3RZE9"/>
<dbReference type="InterPro" id="IPR013785">
    <property type="entry name" value="Aldolase_TIM"/>
</dbReference>
<comment type="caution">
    <text evidence="7">The sequence shown here is derived from an EMBL/GenBank/DDBJ whole genome shotgun (WGS) entry which is preliminary data.</text>
</comment>
<protein>
    <recommendedName>
        <fullName evidence="4">Alpha-galactosidase</fullName>
        <ecNumber evidence="4">3.2.1.22</ecNumber>
    </recommendedName>
    <alternativeName>
        <fullName evidence="4">Melibiase</fullName>
    </alternativeName>
</protein>
<dbReference type="SUPFAM" id="SSF51445">
    <property type="entry name" value="(Trans)glycosidases"/>
    <property type="match status" value="1"/>
</dbReference>
<keyword evidence="8" id="KW-1185">Reference proteome</keyword>
<dbReference type="GO" id="GO:0005975">
    <property type="term" value="P:carbohydrate metabolic process"/>
    <property type="evidence" value="ECO:0007669"/>
    <property type="project" value="InterPro"/>
</dbReference>
<evidence type="ECO:0000256" key="4">
    <source>
        <dbReference type="RuleBase" id="RU361168"/>
    </source>
</evidence>
<feature type="signal peptide" evidence="5">
    <location>
        <begin position="1"/>
        <end position="22"/>
    </location>
</feature>
<feature type="domain" description="Fe-S metabolism associated" evidence="6">
    <location>
        <begin position="701"/>
        <end position="819"/>
    </location>
</feature>
<organism evidence="7 8">
    <name type="scientific">Nepenthes gracilis</name>
    <name type="common">Slender pitcher plant</name>
    <dbReference type="NCBI Taxonomy" id="150966"/>
    <lineage>
        <taxon>Eukaryota</taxon>
        <taxon>Viridiplantae</taxon>
        <taxon>Streptophyta</taxon>
        <taxon>Embryophyta</taxon>
        <taxon>Tracheophyta</taxon>
        <taxon>Spermatophyta</taxon>
        <taxon>Magnoliopsida</taxon>
        <taxon>eudicotyledons</taxon>
        <taxon>Gunneridae</taxon>
        <taxon>Pentapetalae</taxon>
        <taxon>Caryophyllales</taxon>
        <taxon>Nepenthaceae</taxon>
        <taxon>Nepenthes</taxon>
    </lineage>
</organism>
<keyword evidence="4" id="KW-1015">Disulfide bond</keyword>
<dbReference type="PANTHER" id="PTHR11452:SF42">
    <property type="entry name" value="ALPHA-GALACTOSIDASE"/>
    <property type="match status" value="1"/>
</dbReference>
<accession>A0AAD3RZE9</accession>
<sequence>MKRMNFGALSLLFIFRLSGVISQSLSEGMAEHATTPPRGWNSYDSFCWTISEEEFLQNAELVSLRLRAHGYKYVVVDYLWYRRKVKGAYVDSLGFDVIDEWGRMIPDPGRWPSSKGGKGFAEVANKVHSMGLKFGIHVMRGISTQAFNANTPILDTAKLGAYEESGRRWTARDIGMKERACAWMPHGFMAVNTKLGAGRAFLQSLYEQYADWGVDFVKNDCVFGDDLDIDEISFVSEVLRTLDRPILYSLSPGTSVTPAMADKVSGLVNMYRITGDDWDSWGDVAAHFDVARDFAAANKIGDRGLLGKSWPDLDMLPLGWLTDPGSNLGPHRQCNLNLIEQRTQMTLWAMAKSPLMFGGDMRKLDETTYNLITNPTILEINAFSSNNMEFPLITSTHDSEITNQVLILQSGHQRNVGLSRTHFLALTTCTELNAKHWSIEPVDEDLDQVCWKENSGSNQMPFCLYRRKPRFASDEDIVLKTRHEGQTHLLASTMASICLDASPKQKLTSKEFKRGSLSPCRWDANQMWELNDNGTLMNSYSSQCAAMKTVEDNVASGGIRFWVATGREGEVYIALFNLSGGKMVISTKISDLSKAFPDKNISTSCKCREVWSGDSCGMNKSQSIAPVSRLHRENEIQRNADQESFSFSMSSIAITTVSNCLDINSSAASSPNLLKSHDQDLKPSSVSTSGLVSLRLKRLVSEFQSLPEPIDRVKRLLDYATVLPQLRESTRTPENRVAGCSAQVWLEVVIDEFERMQFRADSDSEITKGFCYCLIYLLDGASPAEVLQVKAEDLADMNVGLPVRSRVNSWNNVLVSMKERTKALIAETEERPAVKQPSPSVVTNANGNAI</sequence>
<evidence type="ECO:0000259" key="6">
    <source>
        <dbReference type="Pfam" id="PF02657"/>
    </source>
</evidence>
<dbReference type="PRINTS" id="PR00740">
    <property type="entry name" value="GLHYDRLASE27"/>
</dbReference>
<evidence type="ECO:0000313" key="7">
    <source>
        <dbReference type="EMBL" id="GMH01553.1"/>
    </source>
</evidence>
<dbReference type="InterPro" id="IPR013780">
    <property type="entry name" value="Glyco_hydro_b"/>
</dbReference>
<dbReference type="Gene3D" id="2.60.40.1180">
    <property type="entry name" value="Golgi alpha-mannosidase II"/>
    <property type="match status" value="1"/>
</dbReference>
<dbReference type="CDD" id="cd14792">
    <property type="entry name" value="GH27"/>
    <property type="match status" value="1"/>
</dbReference>
<dbReference type="EC" id="3.2.1.22" evidence="4"/>
<dbReference type="Pfam" id="PF02657">
    <property type="entry name" value="SufE"/>
    <property type="match status" value="1"/>
</dbReference>
<dbReference type="InterPro" id="IPR035992">
    <property type="entry name" value="Ricin_B-like_lectins"/>
</dbReference>
<evidence type="ECO:0000256" key="5">
    <source>
        <dbReference type="SAM" id="SignalP"/>
    </source>
</evidence>
<dbReference type="PANTHER" id="PTHR11452">
    <property type="entry name" value="ALPHA-GALACTOSIDASE/ALPHA-N-ACETYLGALACTOSAMINIDASE"/>
    <property type="match status" value="1"/>
</dbReference>
<reference evidence="7" key="1">
    <citation type="submission" date="2023-05" db="EMBL/GenBank/DDBJ databases">
        <title>Nepenthes gracilis genome sequencing.</title>
        <authorList>
            <person name="Fukushima K."/>
        </authorList>
    </citation>
    <scope>NUCLEOTIDE SEQUENCE</scope>
    <source>
        <strain evidence="7">SING2019-196</strain>
    </source>
</reference>
<dbReference type="InterPro" id="IPR002241">
    <property type="entry name" value="Glyco_hydro_27"/>
</dbReference>
<dbReference type="Gene3D" id="3.90.1010.10">
    <property type="match status" value="1"/>
</dbReference>